<dbReference type="GeneID" id="111275122"/>
<dbReference type="NCBIfam" id="TIGR01571">
    <property type="entry name" value="A_thal_Cys_rich"/>
    <property type="match status" value="1"/>
</dbReference>
<dbReference type="InterPro" id="IPR006461">
    <property type="entry name" value="PLAC_motif_containing"/>
</dbReference>
<evidence type="ECO:0000256" key="1">
    <source>
        <dbReference type="SAM" id="Phobius"/>
    </source>
</evidence>
<dbReference type="AlphaFoldDB" id="A0A6P5WJA1"/>
<dbReference type="Pfam" id="PF04749">
    <property type="entry name" value="PLAC8"/>
    <property type="match status" value="1"/>
</dbReference>
<organism evidence="2 3">
    <name type="scientific">Durio zibethinus</name>
    <name type="common">Durian</name>
    <dbReference type="NCBI Taxonomy" id="66656"/>
    <lineage>
        <taxon>Eukaryota</taxon>
        <taxon>Viridiplantae</taxon>
        <taxon>Streptophyta</taxon>
        <taxon>Embryophyta</taxon>
        <taxon>Tracheophyta</taxon>
        <taxon>Spermatophyta</taxon>
        <taxon>Magnoliopsida</taxon>
        <taxon>eudicotyledons</taxon>
        <taxon>Gunneridae</taxon>
        <taxon>Pentapetalae</taxon>
        <taxon>rosids</taxon>
        <taxon>malvids</taxon>
        <taxon>Malvales</taxon>
        <taxon>Malvaceae</taxon>
        <taxon>Helicteroideae</taxon>
        <taxon>Durio</taxon>
    </lineage>
</organism>
<reference evidence="3" key="1">
    <citation type="submission" date="2025-08" db="UniProtKB">
        <authorList>
            <consortium name="RefSeq"/>
        </authorList>
    </citation>
    <scope>IDENTIFICATION</scope>
    <source>
        <tissue evidence="3">Fruit stalk</tissue>
    </source>
</reference>
<evidence type="ECO:0000313" key="2">
    <source>
        <dbReference type="Proteomes" id="UP000515121"/>
    </source>
</evidence>
<feature type="transmembrane region" description="Helical" evidence="1">
    <location>
        <begin position="108"/>
        <end position="134"/>
    </location>
</feature>
<keyword evidence="1" id="KW-1133">Transmembrane helix</keyword>
<accession>A0A6P5WJA1</accession>
<proteinExistence type="predicted"/>
<dbReference type="PANTHER" id="PTHR15907">
    <property type="entry name" value="DUF614 FAMILY PROTEIN-RELATED"/>
    <property type="match status" value="1"/>
</dbReference>
<gene>
    <name evidence="3" type="primary">LOC111275122</name>
</gene>
<evidence type="ECO:0000313" key="3">
    <source>
        <dbReference type="RefSeq" id="XP_022716013.1"/>
    </source>
</evidence>
<dbReference type="RefSeq" id="XP_022716013.1">
    <property type="nucleotide sequence ID" value="XM_022860278.1"/>
</dbReference>
<keyword evidence="1" id="KW-0472">Membrane</keyword>
<dbReference type="Proteomes" id="UP000515121">
    <property type="component" value="Unplaced"/>
</dbReference>
<feature type="transmembrane region" description="Helical" evidence="1">
    <location>
        <begin position="140"/>
        <end position="158"/>
    </location>
</feature>
<dbReference type="OrthoDB" id="1045822at2759"/>
<keyword evidence="1" id="KW-0812">Transmembrane</keyword>
<protein>
    <submittedName>
        <fullName evidence="3">Uncharacterized protein LOC111275122 isoform X1</fullName>
    </submittedName>
</protein>
<keyword evidence="2" id="KW-1185">Reference proteome</keyword>
<dbReference type="KEGG" id="dzi:111275122"/>
<name>A0A6P5WJA1_DURZI</name>
<sequence length="251" mass="28243">MAELGKQEKVVVNGNKEEGEEEERLLEGMAVLDFDMLCSTVALQTQGKWRKLETVEDSLEQGNADFGGVLRMWEGEVVLDFFDDRRLALQSACCPCYRFGKNMGRAGFGYCFLQGTVYFILVVSAFLNFLAFIVIKWNCFLYLAVAFIISVGAYLGFFRTQIKRKFNIRGNDSFLDDCIYHLICPCCTLSQESRTLEMNNVQNGTWHGRGDICIGSHGEGSRAFFELHPPLPISIKTSEPCSTQNSLNGDD</sequence>